<evidence type="ECO:0000259" key="9">
    <source>
        <dbReference type="PROSITE" id="PS51012"/>
    </source>
</evidence>
<dbReference type="PROSITE" id="PS51012">
    <property type="entry name" value="ABC_TM2"/>
    <property type="match status" value="1"/>
</dbReference>
<dbReference type="Pfam" id="PF01061">
    <property type="entry name" value="ABC2_membrane"/>
    <property type="match status" value="1"/>
</dbReference>
<feature type="transmembrane region" description="Helical" evidence="8">
    <location>
        <begin position="27"/>
        <end position="50"/>
    </location>
</feature>
<comment type="subcellular location">
    <subcellularLocation>
        <location evidence="1 8">Cell membrane</location>
        <topology evidence="1 8">Multi-pass membrane protein</topology>
    </subcellularLocation>
</comment>
<feature type="domain" description="ABC transmembrane type-2" evidence="9">
    <location>
        <begin position="31"/>
        <end position="254"/>
    </location>
</feature>
<accession>A0ABR8XKV0</accession>
<keyword evidence="6 8" id="KW-1133">Transmembrane helix</keyword>
<feature type="transmembrane region" description="Helical" evidence="8">
    <location>
        <begin position="112"/>
        <end position="132"/>
    </location>
</feature>
<feature type="transmembrane region" description="Helical" evidence="8">
    <location>
        <begin position="234"/>
        <end position="251"/>
    </location>
</feature>
<evidence type="ECO:0000256" key="6">
    <source>
        <dbReference type="ARBA" id="ARBA00022989"/>
    </source>
</evidence>
<feature type="transmembrane region" description="Helical" evidence="8">
    <location>
        <begin position="65"/>
        <end position="91"/>
    </location>
</feature>
<evidence type="ECO:0000313" key="11">
    <source>
        <dbReference type="Proteomes" id="UP000600565"/>
    </source>
</evidence>
<protein>
    <recommendedName>
        <fullName evidence="8">Transport permease protein</fullName>
    </recommendedName>
</protein>
<dbReference type="EMBL" id="JACSPW010000004">
    <property type="protein sequence ID" value="MBD8032571.1"/>
    <property type="molecule type" value="Genomic_DNA"/>
</dbReference>
<comment type="similarity">
    <text evidence="2 8">Belongs to the ABC-2 integral membrane protein family.</text>
</comment>
<evidence type="ECO:0000256" key="5">
    <source>
        <dbReference type="ARBA" id="ARBA00022692"/>
    </source>
</evidence>
<feature type="transmembrane region" description="Helical" evidence="8">
    <location>
        <begin position="144"/>
        <end position="168"/>
    </location>
</feature>
<evidence type="ECO:0000256" key="1">
    <source>
        <dbReference type="ARBA" id="ARBA00004651"/>
    </source>
</evidence>
<dbReference type="RefSeq" id="WP_191703174.1">
    <property type="nucleotide sequence ID" value="NZ_JACSPW010000004.1"/>
</dbReference>
<keyword evidence="7 8" id="KW-0472">Membrane</keyword>
<name>A0ABR8XKV0_9BACL</name>
<dbReference type="Proteomes" id="UP000600565">
    <property type="component" value="Unassembled WGS sequence"/>
</dbReference>
<gene>
    <name evidence="10" type="ORF">H9632_05785</name>
</gene>
<proteinExistence type="inferred from homology"/>
<reference evidence="10 11" key="1">
    <citation type="submission" date="2020-08" db="EMBL/GenBank/DDBJ databases">
        <title>A Genomic Blueprint of the Chicken Gut Microbiome.</title>
        <authorList>
            <person name="Gilroy R."/>
            <person name="Ravi A."/>
            <person name="Getino M."/>
            <person name="Pursley I."/>
            <person name="Horton D.L."/>
            <person name="Alikhan N.-F."/>
            <person name="Baker D."/>
            <person name="Gharbi K."/>
            <person name="Hall N."/>
            <person name="Watson M."/>
            <person name="Adriaenssens E.M."/>
            <person name="Foster-Nyarko E."/>
            <person name="Jarju S."/>
            <person name="Secka A."/>
            <person name="Antonio M."/>
            <person name="Oren A."/>
            <person name="Chaudhuri R."/>
            <person name="La Ragione R.M."/>
            <person name="Hildebrand F."/>
            <person name="Pallen M.J."/>
        </authorList>
    </citation>
    <scope>NUCLEOTIDE SEQUENCE [LARGE SCALE GENOMIC DNA]</scope>
    <source>
        <strain evidence="10 11">Sa1YVA6</strain>
    </source>
</reference>
<comment type="caution">
    <text evidence="10">The sequence shown here is derived from an EMBL/GenBank/DDBJ whole genome shotgun (WGS) entry which is preliminary data.</text>
</comment>
<keyword evidence="4 8" id="KW-1003">Cell membrane</keyword>
<sequence length="262" mass="30905">MSYLKSLYNDRNIIMQLAKNDFKVKYLGSYLGIFWAFMNPIIMILIYWFVFQIGFRSMPIDDVPFILWLIAGIIPWFFISEAIAIGTNSILDNSYLVKKVVFRVSLLPIIKTISALFIHIIFLLIVIVLFAIYGFGFSIYHIQIFYFLFATVILVYGVSLITSSLAIFSKDVGQIVSVLLQFGFWLTPIFWSFQIVPLNLQFLFKLNPIYYIVEGYRNTLIYQKWFWEDPLLTIYFWLFTLTVLIFGVWIFKKLRPHFSDVL</sequence>
<dbReference type="PANTHER" id="PTHR30413:SF10">
    <property type="entry name" value="CAPSULE POLYSACCHARIDE EXPORT INNER-MEMBRANE PROTEIN CTRC"/>
    <property type="match status" value="1"/>
</dbReference>
<feature type="transmembrane region" description="Helical" evidence="8">
    <location>
        <begin position="175"/>
        <end position="196"/>
    </location>
</feature>
<evidence type="ECO:0000256" key="2">
    <source>
        <dbReference type="ARBA" id="ARBA00007783"/>
    </source>
</evidence>
<keyword evidence="11" id="KW-1185">Reference proteome</keyword>
<evidence type="ECO:0000313" key="10">
    <source>
        <dbReference type="EMBL" id="MBD8032571.1"/>
    </source>
</evidence>
<dbReference type="InterPro" id="IPR013525">
    <property type="entry name" value="ABC2_TM"/>
</dbReference>
<evidence type="ECO:0000256" key="7">
    <source>
        <dbReference type="ARBA" id="ARBA00023136"/>
    </source>
</evidence>
<evidence type="ECO:0000256" key="3">
    <source>
        <dbReference type="ARBA" id="ARBA00022448"/>
    </source>
</evidence>
<evidence type="ECO:0000256" key="8">
    <source>
        <dbReference type="RuleBase" id="RU361157"/>
    </source>
</evidence>
<dbReference type="InterPro" id="IPR047817">
    <property type="entry name" value="ABC2_TM_bact-type"/>
</dbReference>
<keyword evidence="3 8" id="KW-0813">Transport</keyword>
<organism evidence="10 11">
    <name type="scientific">Solibacillus merdavium</name>
    <dbReference type="NCBI Taxonomy" id="2762218"/>
    <lineage>
        <taxon>Bacteria</taxon>
        <taxon>Bacillati</taxon>
        <taxon>Bacillota</taxon>
        <taxon>Bacilli</taxon>
        <taxon>Bacillales</taxon>
        <taxon>Caryophanaceae</taxon>
        <taxon>Solibacillus</taxon>
    </lineage>
</organism>
<dbReference type="PANTHER" id="PTHR30413">
    <property type="entry name" value="INNER MEMBRANE TRANSPORT PERMEASE"/>
    <property type="match status" value="1"/>
</dbReference>
<keyword evidence="5 8" id="KW-0812">Transmembrane</keyword>
<evidence type="ECO:0000256" key="4">
    <source>
        <dbReference type="ARBA" id="ARBA00022475"/>
    </source>
</evidence>